<dbReference type="SUPFAM" id="SSF48179">
    <property type="entry name" value="6-phosphogluconate dehydrogenase C-terminal domain-like"/>
    <property type="match status" value="1"/>
</dbReference>
<organism evidence="12 13">
    <name type="scientific">Thermoclostridium stercorarium subsp. thermolacticum DSM 2910</name>
    <dbReference type="NCBI Taxonomy" id="1121336"/>
    <lineage>
        <taxon>Bacteria</taxon>
        <taxon>Bacillati</taxon>
        <taxon>Bacillota</taxon>
        <taxon>Clostridia</taxon>
        <taxon>Eubacteriales</taxon>
        <taxon>Oscillospiraceae</taxon>
        <taxon>Thermoclostridium</taxon>
    </lineage>
</organism>
<dbReference type="Pfam" id="PF14748">
    <property type="entry name" value="P5CR_dimer"/>
    <property type="match status" value="1"/>
</dbReference>
<dbReference type="Pfam" id="PF03807">
    <property type="entry name" value="F420_oxidored"/>
    <property type="match status" value="1"/>
</dbReference>
<dbReference type="PANTHER" id="PTHR11645">
    <property type="entry name" value="PYRROLINE-5-CARBOXYLATE REDUCTASE"/>
    <property type="match status" value="1"/>
</dbReference>
<comment type="function">
    <text evidence="5 6">Catalyzes the reduction of 1-pyrroline-5-carboxylate (PCA) to L-proline.</text>
</comment>
<feature type="binding site" evidence="8">
    <location>
        <begin position="68"/>
        <end position="71"/>
    </location>
    <ligand>
        <name>NADP(+)</name>
        <dbReference type="ChEBI" id="CHEBI:58349"/>
    </ligand>
</feature>
<dbReference type="InterPro" id="IPR008927">
    <property type="entry name" value="6-PGluconate_DH-like_C_sf"/>
</dbReference>
<comment type="catalytic activity">
    <reaction evidence="6">
        <text>L-proline + NAD(+) = (S)-1-pyrroline-5-carboxylate + NADH + 2 H(+)</text>
        <dbReference type="Rhea" id="RHEA:14105"/>
        <dbReference type="ChEBI" id="CHEBI:15378"/>
        <dbReference type="ChEBI" id="CHEBI:17388"/>
        <dbReference type="ChEBI" id="CHEBI:57540"/>
        <dbReference type="ChEBI" id="CHEBI:57945"/>
        <dbReference type="ChEBI" id="CHEBI:60039"/>
        <dbReference type="EC" id="1.5.1.2"/>
    </reaction>
</comment>
<evidence type="ECO:0000256" key="2">
    <source>
        <dbReference type="ARBA" id="ARBA00022650"/>
    </source>
</evidence>
<reference evidence="12 13" key="1">
    <citation type="submission" date="2016-02" db="EMBL/GenBank/DDBJ databases">
        <title>Comparison of Clostridium stercorarium subspecies using comparative genomics and transcriptomics.</title>
        <authorList>
            <person name="Schellenberg J."/>
            <person name="Thallinger G."/>
            <person name="Levin D.B."/>
            <person name="Zhang X."/>
            <person name="Alvare G."/>
            <person name="Fristensky B."/>
            <person name="Sparling R."/>
        </authorList>
    </citation>
    <scope>NUCLEOTIDE SEQUENCE [LARGE SCALE GENOMIC DNA]</scope>
    <source>
        <strain evidence="12 13">DSM 2910</strain>
    </source>
</reference>
<dbReference type="RefSeq" id="WP_015359148.1">
    <property type="nucleotide sequence ID" value="NZ_CP014672.1"/>
</dbReference>
<gene>
    <name evidence="6" type="primary">proC</name>
    <name evidence="12" type="ORF">CSTERTH_07225</name>
</gene>
<comment type="catalytic activity">
    <reaction evidence="6 9">
        <text>L-proline + NADP(+) = (S)-1-pyrroline-5-carboxylate + NADPH + 2 H(+)</text>
        <dbReference type="Rhea" id="RHEA:14109"/>
        <dbReference type="ChEBI" id="CHEBI:15378"/>
        <dbReference type="ChEBI" id="CHEBI:17388"/>
        <dbReference type="ChEBI" id="CHEBI:57783"/>
        <dbReference type="ChEBI" id="CHEBI:58349"/>
        <dbReference type="ChEBI" id="CHEBI:60039"/>
        <dbReference type="EC" id="1.5.1.2"/>
    </reaction>
</comment>
<dbReference type="NCBIfam" id="TIGR00112">
    <property type="entry name" value="proC"/>
    <property type="match status" value="1"/>
</dbReference>
<comment type="pathway">
    <text evidence="6 9">Amino-acid biosynthesis; L-proline biosynthesis; L-proline from L-glutamate 5-semialdehyde: step 1/1.</text>
</comment>
<dbReference type="AlphaFoldDB" id="A0A1B1YDJ1"/>
<evidence type="ECO:0000256" key="4">
    <source>
        <dbReference type="ARBA" id="ARBA00023002"/>
    </source>
</evidence>
<dbReference type="GO" id="GO:0055129">
    <property type="term" value="P:L-proline biosynthetic process"/>
    <property type="evidence" value="ECO:0007669"/>
    <property type="project" value="UniProtKB-UniRule"/>
</dbReference>
<comment type="similarity">
    <text evidence="1 6 9">Belongs to the pyrroline-5-carboxylate reductase family.</text>
</comment>
<dbReference type="OrthoDB" id="9805754at2"/>
<feature type="binding site" evidence="8">
    <location>
        <begin position="8"/>
        <end position="13"/>
    </location>
    <ligand>
        <name>NADP(+)</name>
        <dbReference type="ChEBI" id="CHEBI:58349"/>
    </ligand>
</feature>
<evidence type="ECO:0000256" key="1">
    <source>
        <dbReference type="ARBA" id="ARBA00005525"/>
    </source>
</evidence>
<evidence type="ECO:0000259" key="11">
    <source>
        <dbReference type="Pfam" id="PF14748"/>
    </source>
</evidence>
<evidence type="ECO:0000256" key="3">
    <source>
        <dbReference type="ARBA" id="ARBA00022857"/>
    </source>
</evidence>
<dbReference type="GO" id="GO:0004735">
    <property type="term" value="F:pyrroline-5-carboxylate reductase activity"/>
    <property type="evidence" value="ECO:0007669"/>
    <property type="project" value="UniProtKB-UniRule"/>
</dbReference>
<proteinExistence type="inferred from homology"/>
<dbReference type="PANTHER" id="PTHR11645:SF0">
    <property type="entry name" value="PYRROLINE-5-CARBOXYLATE REDUCTASE 3"/>
    <property type="match status" value="1"/>
</dbReference>
<dbReference type="GO" id="GO:0005737">
    <property type="term" value="C:cytoplasm"/>
    <property type="evidence" value="ECO:0007669"/>
    <property type="project" value="UniProtKB-SubCell"/>
</dbReference>
<dbReference type="EC" id="1.5.1.2" evidence="6 7"/>
<protein>
    <recommendedName>
        <fullName evidence="6 7">Pyrroline-5-carboxylate reductase</fullName>
        <shortName evidence="6">P5C reductase</shortName>
        <shortName evidence="6">P5CR</shortName>
        <ecNumber evidence="6 7">1.5.1.2</ecNumber>
    </recommendedName>
    <alternativeName>
        <fullName evidence="6">PCA reductase</fullName>
    </alternativeName>
</protein>
<evidence type="ECO:0000256" key="9">
    <source>
        <dbReference type="RuleBase" id="RU003903"/>
    </source>
</evidence>
<dbReference type="InterPro" id="IPR000304">
    <property type="entry name" value="Pyrroline-COOH_reductase"/>
</dbReference>
<name>A0A1B1YDJ1_THEST</name>
<keyword evidence="2 6" id="KW-0641">Proline biosynthesis</keyword>
<keyword evidence="6 9" id="KW-0028">Amino-acid biosynthesis</keyword>
<dbReference type="EMBL" id="CP014672">
    <property type="protein sequence ID" value="ANW98829.1"/>
    <property type="molecule type" value="Genomic_DNA"/>
</dbReference>
<dbReference type="PIRSF" id="PIRSF000193">
    <property type="entry name" value="Pyrrol-5-carb_rd"/>
    <property type="match status" value="1"/>
</dbReference>
<dbReference type="InterPro" id="IPR053790">
    <property type="entry name" value="P5CR-like_CS"/>
</dbReference>
<dbReference type="InterPro" id="IPR029036">
    <property type="entry name" value="P5CR_dimer"/>
</dbReference>
<comment type="subcellular location">
    <subcellularLocation>
        <location evidence="6">Cytoplasm</location>
    </subcellularLocation>
</comment>
<evidence type="ECO:0000256" key="7">
    <source>
        <dbReference type="NCBIfam" id="TIGR00112"/>
    </source>
</evidence>
<keyword evidence="6" id="KW-0963">Cytoplasm</keyword>
<evidence type="ECO:0000313" key="13">
    <source>
        <dbReference type="Proteomes" id="UP000092971"/>
    </source>
</evidence>
<dbReference type="Proteomes" id="UP000092971">
    <property type="component" value="Chromosome"/>
</dbReference>
<evidence type="ECO:0000259" key="10">
    <source>
        <dbReference type="Pfam" id="PF03807"/>
    </source>
</evidence>
<dbReference type="UniPathway" id="UPA00098">
    <property type="reaction ID" value="UER00361"/>
</dbReference>
<dbReference type="Gene3D" id="1.10.3730.10">
    <property type="entry name" value="ProC C-terminal domain-like"/>
    <property type="match status" value="1"/>
</dbReference>
<accession>A0A1B1YDJ1</accession>
<evidence type="ECO:0000256" key="5">
    <source>
        <dbReference type="ARBA" id="ARBA00058118"/>
    </source>
</evidence>
<dbReference type="FunFam" id="1.10.3730.10:FF:000001">
    <property type="entry name" value="Pyrroline-5-carboxylate reductase"/>
    <property type="match status" value="1"/>
</dbReference>
<sequence>MGVKVGVIGTGNMGGAIIKGLLSNHTKYEVYAFDINKQLTERLSGEYPVTAMPSIQALAEKSDVVIAAVKPQNMESVLKECSKTLNRSTLFVSVAVGLPIAYYSKILGSDKKIVRTMPNTPALVREGVTVISFGNNVTSEEKQLVKEIFSCIGIVEELDESLMSEVTALTSSSPAYVFMMIEAMADAAVQSGIPRSLSYRLAAQAVLGSAKMVLETKKHPAELKDMVCSPAGTTIEAVFKLEEKGFRNAIMAAMKECTKRAIEIGRGMME</sequence>
<dbReference type="Gene3D" id="3.40.50.720">
    <property type="entry name" value="NAD(P)-binding Rossmann-like Domain"/>
    <property type="match status" value="1"/>
</dbReference>
<evidence type="ECO:0000256" key="8">
    <source>
        <dbReference type="PIRSR" id="PIRSR000193-1"/>
    </source>
</evidence>
<dbReference type="HAMAP" id="MF_01925">
    <property type="entry name" value="P5C_reductase"/>
    <property type="match status" value="1"/>
</dbReference>
<dbReference type="InterPro" id="IPR028939">
    <property type="entry name" value="P5C_Rdtase_cat_N"/>
</dbReference>
<dbReference type="SUPFAM" id="SSF51735">
    <property type="entry name" value="NAD(P)-binding Rossmann-fold domains"/>
    <property type="match status" value="1"/>
</dbReference>
<evidence type="ECO:0000313" key="12">
    <source>
        <dbReference type="EMBL" id="ANW98829.1"/>
    </source>
</evidence>
<feature type="domain" description="Pyrroline-5-carboxylate reductase catalytic N-terminal" evidence="10">
    <location>
        <begin position="4"/>
        <end position="97"/>
    </location>
</feature>
<keyword evidence="3 6" id="KW-0521">NADP</keyword>
<dbReference type="InterPro" id="IPR036291">
    <property type="entry name" value="NAD(P)-bd_dom_sf"/>
</dbReference>
<dbReference type="PROSITE" id="PS00521">
    <property type="entry name" value="P5CR"/>
    <property type="match status" value="1"/>
</dbReference>
<feature type="domain" description="Pyrroline-5-carboxylate reductase dimerisation" evidence="11">
    <location>
        <begin position="160"/>
        <end position="263"/>
    </location>
</feature>
<keyword evidence="4 6" id="KW-0560">Oxidoreductase</keyword>
<evidence type="ECO:0000256" key="6">
    <source>
        <dbReference type="HAMAP-Rule" id="MF_01925"/>
    </source>
</evidence>